<dbReference type="InterPro" id="IPR012792">
    <property type="entry name" value="3-oxoacid_CoA-transf_A"/>
</dbReference>
<evidence type="ECO:0000256" key="3">
    <source>
        <dbReference type="PIRNR" id="PIRNR000858"/>
    </source>
</evidence>
<feature type="active site" description="5-glutamyl coenzyme A thioester intermediate" evidence="4">
    <location>
        <position position="340"/>
    </location>
</feature>
<dbReference type="Proteomes" id="UP000033483">
    <property type="component" value="Unassembled WGS sequence"/>
</dbReference>
<reference evidence="5 6" key="1">
    <citation type="submission" date="2015-03" db="EMBL/GenBank/DDBJ databases">
        <authorList>
            <person name="Radwan O."/>
            <person name="Al-Naeli F.A."/>
            <person name="Rendon G.A."/>
            <person name="Fields C."/>
        </authorList>
    </citation>
    <scope>NUCLEOTIDE SEQUENCE [LARGE SCALE GENOMIC DNA]</scope>
    <source>
        <strain evidence="5">CR-DP1</strain>
    </source>
</reference>
<dbReference type="InterPro" id="IPR004165">
    <property type="entry name" value="CoA_trans_fam_I"/>
</dbReference>
<dbReference type="InterPro" id="IPR014388">
    <property type="entry name" value="3-oxoacid_CoA-transferase"/>
</dbReference>
<protein>
    <recommendedName>
        <fullName evidence="3">Succinyl-CoA:3-ketoacid-coenzyme A transferase</fullName>
        <ecNumber evidence="3">2.8.3.5</ecNumber>
    </recommendedName>
</protein>
<keyword evidence="2 3" id="KW-0808">Transferase</keyword>
<dbReference type="NCBIfam" id="TIGR02429">
    <property type="entry name" value="pcaI_scoA_fam"/>
    <property type="match status" value="1"/>
</dbReference>
<name>A0A0F4ZC09_9PEZI</name>
<evidence type="ECO:0000313" key="6">
    <source>
        <dbReference type="Proteomes" id="UP000033483"/>
    </source>
</evidence>
<evidence type="ECO:0000256" key="4">
    <source>
        <dbReference type="PIRSR" id="PIRSR000858-1"/>
    </source>
</evidence>
<accession>A0A0F4ZC09</accession>
<dbReference type="EMBL" id="LAEV01001420">
    <property type="protein sequence ID" value="KKA28089.1"/>
    <property type="molecule type" value="Genomic_DNA"/>
</dbReference>
<dbReference type="NCBIfam" id="TIGR02428">
    <property type="entry name" value="pcaJ_scoB_fam"/>
    <property type="match status" value="1"/>
</dbReference>
<comment type="catalytic activity">
    <reaction evidence="3">
        <text>a 3-oxo acid + succinyl-CoA = a 3-oxoacyl-CoA + succinate</text>
        <dbReference type="Rhea" id="RHEA:24564"/>
        <dbReference type="ChEBI" id="CHEBI:30031"/>
        <dbReference type="ChEBI" id="CHEBI:35973"/>
        <dbReference type="ChEBI" id="CHEBI:57292"/>
        <dbReference type="ChEBI" id="CHEBI:90726"/>
        <dbReference type="EC" id="2.8.3.5"/>
    </reaction>
</comment>
<keyword evidence="3" id="KW-0496">Mitochondrion</keyword>
<dbReference type="PIRSF" id="PIRSF000858">
    <property type="entry name" value="SCOT-t"/>
    <property type="match status" value="1"/>
</dbReference>
<dbReference type="SUPFAM" id="SSF100950">
    <property type="entry name" value="NagB/RpiA/CoA transferase-like"/>
    <property type="match status" value="2"/>
</dbReference>
<dbReference type="GO" id="GO:0008260">
    <property type="term" value="F:succinyl-CoA:3-oxo-acid CoA-transferase activity"/>
    <property type="evidence" value="ECO:0007669"/>
    <property type="project" value="UniProtKB-EC"/>
</dbReference>
<dbReference type="Pfam" id="PF01144">
    <property type="entry name" value="CoA_trans"/>
    <property type="match status" value="2"/>
</dbReference>
<comment type="similarity">
    <text evidence="1 3">Belongs to the 3-oxoacid CoA-transferase family.</text>
</comment>
<dbReference type="Gene3D" id="3.40.1080.10">
    <property type="entry name" value="Glutaconate Coenzyme A-transferase"/>
    <property type="match status" value="2"/>
</dbReference>
<gene>
    <name evidence="5" type="ORF">TD95_003614</name>
</gene>
<comment type="pathway">
    <text evidence="3">Ketone metabolism; succinyl-CoA degradation; acetoacetyl-CoA from succinyl-CoA: step 1/1.</text>
</comment>
<dbReference type="OrthoDB" id="1933379at2759"/>
<organism evidence="5 6">
    <name type="scientific">Thielaviopsis punctulata</name>
    <dbReference type="NCBI Taxonomy" id="72032"/>
    <lineage>
        <taxon>Eukaryota</taxon>
        <taxon>Fungi</taxon>
        <taxon>Dikarya</taxon>
        <taxon>Ascomycota</taxon>
        <taxon>Pezizomycotina</taxon>
        <taxon>Sordariomycetes</taxon>
        <taxon>Hypocreomycetidae</taxon>
        <taxon>Microascales</taxon>
        <taxon>Ceratocystidaceae</taxon>
        <taxon>Thielaviopsis</taxon>
    </lineage>
</organism>
<keyword evidence="6" id="KW-1185">Reference proteome</keyword>
<sequence>MSFSLRRIPLTARAPVLARFFSVSTTRLRINKIVSSAKEAVADIQPSSTIVCGGFGLCGVPDTLIAAIEQTPDIKDLTVVSNNAGTDDAGLSKLIRSRQIRKMISSYIGTNKTFQTAYLTGQIELELNPQGTLAERCSAGARGIPAFYTPAGVGTVVESGALPVTHTADGVPATYAKPKPSAMFNGRKYLLEESIFADVALVKAHKADRLGNCVFRLTAQNFNRAMGANARLTIVEAEHIVEPGELAADAVHLAGIYVDRVVQSTTDKKIERLTFARDPAEAASTGAEAAAAPAESKRDMIARRAAREFENGMHVNLGIGIPTLAPGYMAAGTEVRLHSENGIIGFGDYPVRGAEDADLINAAKEIITLAPGAAVFGSDESFGMIRAGRIDLTMLGAMQVSATGDLANWMVPGKIMGFGGAIDLVSNPEKTRVVVTMEHVDKKGRPKILGDCVFPLTGRKCVKRIITDLAVFDVDAERGLTLVEIAEGVTVDEIRAKTGAPFEVAAAVKPMF</sequence>
<dbReference type="GO" id="GO:0046952">
    <property type="term" value="P:ketone body catabolic process"/>
    <property type="evidence" value="ECO:0007669"/>
    <property type="project" value="InterPro"/>
</dbReference>
<evidence type="ECO:0000313" key="5">
    <source>
        <dbReference type="EMBL" id="KKA28089.1"/>
    </source>
</evidence>
<dbReference type="SMART" id="SM00882">
    <property type="entry name" value="CoA_trans"/>
    <property type="match status" value="2"/>
</dbReference>
<dbReference type="InterPro" id="IPR037171">
    <property type="entry name" value="NagB/RpiA_transferase-like"/>
</dbReference>
<evidence type="ECO:0000256" key="2">
    <source>
        <dbReference type="ARBA" id="ARBA00022679"/>
    </source>
</evidence>
<dbReference type="InterPro" id="IPR012791">
    <property type="entry name" value="3-oxoacid_CoA-transf_B"/>
</dbReference>
<comment type="caution">
    <text evidence="5">The sequence shown here is derived from an EMBL/GenBank/DDBJ whole genome shotgun (WGS) entry which is preliminary data.</text>
</comment>
<dbReference type="PANTHER" id="PTHR13707:SF23">
    <property type="entry name" value="SUCCINYL-COA:3-KETOACID-COENZYME A TRANSFERASE"/>
    <property type="match status" value="1"/>
</dbReference>
<comment type="function">
    <text evidence="3">Key enzyme for ketone body catabolism. Transfers the CoA moiety from succinate to acetoacetate. Formation of the enzyme-CoA intermediate proceeds via an unstable anhydride species formed between the carboxylate groups of the enzyme and substrate.</text>
</comment>
<dbReference type="PANTHER" id="PTHR13707">
    <property type="entry name" value="KETOACID-COENZYME A TRANSFERASE"/>
    <property type="match status" value="1"/>
</dbReference>
<evidence type="ECO:0000256" key="1">
    <source>
        <dbReference type="ARBA" id="ARBA00007154"/>
    </source>
</evidence>
<dbReference type="EC" id="2.8.3.5" evidence="3"/>
<dbReference type="InterPro" id="IPR004164">
    <property type="entry name" value="CoA_transf_AS"/>
</dbReference>
<proteinExistence type="inferred from homology"/>
<dbReference type="UniPathway" id="UPA00929">
    <property type="reaction ID" value="UER00894"/>
</dbReference>
<dbReference type="AlphaFoldDB" id="A0A0F4ZC09"/>
<dbReference type="PROSITE" id="PS01274">
    <property type="entry name" value="COA_TRANSF_2"/>
    <property type="match status" value="1"/>
</dbReference>